<dbReference type="EMBL" id="QPJT01000019">
    <property type="protein sequence ID" value="RCX12987.1"/>
    <property type="molecule type" value="Genomic_DNA"/>
</dbReference>
<keyword evidence="5 7" id="KW-1133">Transmembrane helix</keyword>
<keyword evidence="3" id="KW-1003">Cell membrane</keyword>
<comment type="caution">
    <text evidence="9">The sequence shown here is derived from an EMBL/GenBank/DDBJ whole genome shotgun (WGS) entry which is preliminary data.</text>
</comment>
<dbReference type="AlphaFoldDB" id="A0A369AXQ3"/>
<accession>A0A369AXQ3</accession>
<sequence length="264" mass="29038">MSTLEGSLSILKNPAILVYIFKGVAFTIIISLVAVGIGLVLGSILALVRNYCSKEKILLKWLATAYIEVFRNTPLLLWIFICLVFCPIPEALSKRMFGLTSVEVKLLFKGATALTLFTSSVIAEIVRGGLNSVDHGQFEAGHSQGFNTIQIMLYIVLPQAYRNIIPTLLSQVITTIKDSSYLANIAVIELMSRVKTLLSAANRYNGTGSVNVSDVFVLFGFAAIIYFIINFALSFLVRGNSNVKTKQYCHPRERNTTGGVPYEL</sequence>
<evidence type="ECO:0000256" key="2">
    <source>
        <dbReference type="ARBA" id="ARBA00022448"/>
    </source>
</evidence>
<feature type="transmembrane region" description="Helical" evidence="7">
    <location>
        <begin position="215"/>
        <end position="237"/>
    </location>
</feature>
<keyword evidence="4 7" id="KW-0812">Transmembrane</keyword>
<comment type="subcellular location">
    <subcellularLocation>
        <location evidence="1 7">Cell membrane</location>
        <topology evidence="1 7">Multi-pass membrane protein</topology>
    </subcellularLocation>
</comment>
<dbReference type="PANTHER" id="PTHR30614">
    <property type="entry name" value="MEMBRANE COMPONENT OF AMINO ACID ABC TRANSPORTER"/>
    <property type="match status" value="1"/>
</dbReference>
<evidence type="ECO:0000259" key="8">
    <source>
        <dbReference type="PROSITE" id="PS50928"/>
    </source>
</evidence>
<dbReference type="RefSeq" id="WP_114298737.1">
    <property type="nucleotide sequence ID" value="NZ_QPJT01000019.1"/>
</dbReference>
<evidence type="ECO:0000256" key="5">
    <source>
        <dbReference type="ARBA" id="ARBA00022989"/>
    </source>
</evidence>
<evidence type="ECO:0000256" key="4">
    <source>
        <dbReference type="ARBA" id="ARBA00022692"/>
    </source>
</evidence>
<keyword evidence="6 7" id="KW-0472">Membrane</keyword>
<keyword evidence="2 7" id="KW-0813">Transport</keyword>
<reference evidence="9 10" key="1">
    <citation type="submission" date="2018-07" db="EMBL/GenBank/DDBJ databases">
        <title>Genomic Encyclopedia of Type Strains, Phase IV (KMG-IV): sequencing the most valuable type-strain genomes for metagenomic binning, comparative biology and taxonomic classification.</title>
        <authorList>
            <person name="Goeker M."/>
        </authorList>
    </citation>
    <scope>NUCLEOTIDE SEQUENCE [LARGE SCALE GENOMIC DNA]</scope>
    <source>
        <strain evidence="9 10">DSM 27016</strain>
    </source>
</reference>
<feature type="transmembrane region" description="Helical" evidence="7">
    <location>
        <begin position="20"/>
        <end position="48"/>
    </location>
</feature>
<dbReference type="CDD" id="cd06261">
    <property type="entry name" value="TM_PBP2"/>
    <property type="match status" value="1"/>
</dbReference>
<evidence type="ECO:0000313" key="9">
    <source>
        <dbReference type="EMBL" id="RCX12987.1"/>
    </source>
</evidence>
<evidence type="ECO:0000313" key="10">
    <source>
        <dbReference type="Proteomes" id="UP000253034"/>
    </source>
</evidence>
<dbReference type="SUPFAM" id="SSF161098">
    <property type="entry name" value="MetI-like"/>
    <property type="match status" value="1"/>
</dbReference>
<name>A0A369AXQ3_9FIRM</name>
<comment type="similarity">
    <text evidence="7">Belongs to the binding-protein-dependent transport system permease family.</text>
</comment>
<protein>
    <submittedName>
        <fullName evidence="9">Putative glutamine transport system permease protein</fullName>
    </submittedName>
</protein>
<proteinExistence type="inferred from homology"/>
<dbReference type="GO" id="GO:0006865">
    <property type="term" value="P:amino acid transport"/>
    <property type="evidence" value="ECO:0007669"/>
    <property type="project" value="TreeGrafter"/>
</dbReference>
<dbReference type="OrthoDB" id="9787841at2"/>
<organism evidence="9 10">
    <name type="scientific">Anaerobacterium chartisolvens</name>
    <dbReference type="NCBI Taxonomy" id="1297424"/>
    <lineage>
        <taxon>Bacteria</taxon>
        <taxon>Bacillati</taxon>
        <taxon>Bacillota</taxon>
        <taxon>Clostridia</taxon>
        <taxon>Eubacteriales</taxon>
        <taxon>Oscillospiraceae</taxon>
        <taxon>Anaerobacterium</taxon>
    </lineage>
</organism>
<evidence type="ECO:0000256" key="3">
    <source>
        <dbReference type="ARBA" id="ARBA00022475"/>
    </source>
</evidence>
<dbReference type="InterPro" id="IPR035906">
    <property type="entry name" value="MetI-like_sf"/>
</dbReference>
<dbReference type="PROSITE" id="PS50928">
    <property type="entry name" value="ABC_TM1"/>
    <property type="match status" value="1"/>
</dbReference>
<evidence type="ECO:0000256" key="7">
    <source>
        <dbReference type="RuleBase" id="RU363032"/>
    </source>
</evidence>
<dbReference type="Gene3D" id="1.10.3720.10">
    <property type="entry name" value="MetI-like"/>
    <property type="match status" value="1"/>
</dbReference>
<evidence type="ECO:0000256" key="6">
    <source>
        <dbReference type="ARBA" id="ARBA00023136"/>
    </source>
</evidence>
<dbReference type="NCBIfam" id="TIGR01726">
    <property type="entry name" value="HEQRo_perm_3TM"/>
    <property type="match status" value="1"/>
</dbReference>
<gene>
    <name evidence="9" type="ORF">DFR58_11944</name>
</gene>
<feature type="domain" description="ABC transmembrane type-1" evidence="8">
    <location>
        <begin position="24"/>
        <end position="237"/>
    </location>
</feature>
<dbReference type="Proteomes" id="UP000253034">
    <property type="component" value="Unassembled WGS sequence"/>
</dbReference>
<dbReference type="InterPro" id="IPR000515">
    <property type="entry name" value="MetI-like"/>
</dbReference>
<feature type="transmembrane region" description="Helical" evidence="7">
    <location>
        <begin position="69"/>
        <end position="92"/>
    </location>
</feature>
<dbReference type="Pfam" id="PF00528">
    <property type="entry name" value="BPD_transp_1"/>
    <property type="match status" value="1"/>
</dbReference>
<dbReference type="InterPro" id="IPR043429">
    <property type="entry name" value="ArtM/GltK/GlnP/TcyL/YhdX-like"/>
</dbReference>
<dbReference type="PANTHER" id="PTHR30614:SF41">
    <property type="entry name" value="INNER MEMBRANE AMINO-ACID ABC TRANSPORTER PERMEASE PROTEIN YHDY"/>
    <property type="match status" value="1"/>
</dbReference>
<keyword evidence="10" id="KW-1185">Reference proteome</keyword>
<dbReference type="GO" id="GO:0022857">
    <property type="term" value="F:transmembrane transporter activity"/>
    <property type="evidence" value="ECO:0007669"/>
    <property type="project" value="InterPro"/>
</dbReference>
<dbReference type="GO" id="GO:0043190">
    <property type="term" value="C:ATP-binding cassette (ABC) transporter complex"/>
    <property type="evidence" value="ECO:0007669"/>
    <property type="project" value="InterPro"/>
</dbReference>
<dbReference type="InterPro" id="IPR010065">
    <property type="entry name" value="AA_ABC_transptr_permease_3TM"/>
</dbReference>
<evidence type="ECO:0000256" key="1">
    <source>
        <dbReference type="ARBA" id="ARBA00004651"/>
    </source>
</evidence>